<reference evidence="2 3" key="1">
    <citation type="journal article" date="2022" name="Nat. Ecol. Evol.">
        <title>A masculinizing supergene underlies an exaggerated male reproductive morph in a spider.</title>
        <authorList>
            <person name="Hendrickx F."/>
            <person name="De Corte Z."/>
            <person name="Sonet G."/>
            <person name="Van Belleghem S.M."/>
            <person name="Kostlbacher S."/>
            <person name="Vangestel C."/>
        </authorList>
    </citation>
    <scope>NUCLEOTIDE SEQUENCE [LARGE SCALE GENOMIC DNA]</scope>
    <source>
        <strain evidence="2">W744_W776</strain>
    </source>
</reference>
<protein>
    <submittedName>
        <fullName evidence="2">Uncharacterized protein</fullName>
    </submittedName>
</protein>
<evidence type="ECO:0000313" key="2">
    <source>
        <dbReference type="EMBL" id="KAG8170952.1"/>
    </source>
</evidence>
<feature type="compositionally biased region" description="Basic and acidic residues" evidence="1">
    <location>
        <begin position="21"/>
        <end position="33"/>
    </location>
</feature>
<dbReference type="AlphaFoldDB" id="A0AAV6TGJ0"/>
<evidence type="ECO:0000256" key="1">
    <source>
        <dbReference type="SAM" id="MobiDB-lite"/>
    </source>
</evidence>
<name>A0AAV6TGJ0_9ARAC</name>
<feature type="region of interest" description="Disordered" evidence="1">
    <location>
        <begin position="1"/>
        <end position="46"/>
    </location>
</feature>
<sequence>MNETTPYLAPAETTGEPESPMDTKDTLRKRSHDDEEGGGNIVPEASQSKKINVQVDVTPPKEETRSEKNTLIKMEHFYYTKIDAYLRYRDMLALDRRRRKYVDCFKRRPILLVTYTRQENTNAVRDLKLLNVYHEMEPVNSQKNIMESMLKPCDNPSCVNPVHKTT</sequence>
<keyword evidence="3" id="KW-1185">Reference proteome</keyword>
<proteinExistence type="predicted"/>
<dbReference type="Proteomes" id="UP000827092">
    <property type="component" value="Unassembled WGS sequence"/>
</dbReference>
<comment type="caution">
    <text evidence="2">The sequence shown here is derived from an EMBL/GenBank/DDBJ whole genome shotgun (WGS) entry which is preliminary data.</text>
</comment>
<dbReference type="EMBL" id="JAFNEN010004642">
    <property type="protein sequence ID" value="KAG8170952.1"/>
    <property type="molecule type" value="Genomic_DNA"/>
</dbReference>
<organism evidence="2 3">
    <name type="scientific">Oedothorax gibbosus</name>
    <dbReference type="NCBI Taxonomy" id="931172"/>
    <lineage>
        <taxon>Eukaryota</taxon>
        <taxon>Metazoa</taxon>
        <taxon>Ecdysozoa</taxon>
        <taxon>Arthropoda</taxon>
        <taxon>Chelicerata</taxon>
        <taxon>Arachnida</taxon>
        <taxon>Araneae</taxon>
        <taxon>Araneomorphae</taxon>
        <taxon>Entelegynae</taxon>
        <taxon>Araneoidea</taxon>
        <taxon>Linyphiidae</taxon>
        <taxon>Erigoninae</taxon>
        <taxon>Oedothorax</taxon>
    </lineage>
</organism>
<accession>A0AAV6TGJ0</accession>
<evidence type="ECO:0000313" key="3">
    <source>
        <dbReference type="Proteomes" id="UP000827092"/>
    </source>
</evidence>
<gene>
    <name evidence="2" type="ORF">JTE90_019978</name>
</gene>